<gene>
    <name evidence="1" type="ORF">LCGC14_2342520</name>
</gene>
<reference evidence="1" key="1">
    <citation type="journal article" date="2015" name="Nature">
        <title>Complex archaea that bridge the gap between prokaryotes and eukaryotes.</title>
        <authorList>
            <person name="Spang A."/>
            <person name="Saw J.H."/>
            <person name="Jorgensen S.L."/>
            <person name="Zaremba-Niedzwiedzka K."/>
            <person name="Martijn J."/>
            <person name="Lind A.E."/>
            <person name="van Eijk R."/>
            <person name="Schleper C."/>
            <person name="Guy L."/>
            <person name="Ettema T.J."/>
        </authorList>
    </citation>
    <scope>NUCLEOTIDE SEQUENCE</scope>
</reference>
<organism evidence="1">
    <name type="scientific">marine sediment metagenome</name>
    <dbReference type="NCBI Taxonomy" id="412755"/>
    <lineage>
        <taxon>unclassified sequences</taxon>
        <taxon>metagenomes</taxon>
        <taxon>ecological metagenomes</taxon>
    </lineage>
</organism>
<name>A0A0F9EP92_9ZZZZ</name>
<proteinExistence type="predicted"/>
<evidence type="ECO:0000313" key="1">
    <source>
        <dbReference type="EMBL" id="KKL46740.1"/>
    </source>
</evidence>
<accession>A0A0F9EP92</accession>
<dbReference type="EMBL" id="LAZR01033922">
    <property type="protein sequence ID" value="KKL46740.1"/>
    <property type="molecule type" value="Genomic_DNA"/>
</dbReference>
<comment type="caution">
    <text evidence="1">The sequence shown here is derived from an EMBL/GenBank/DDBJ whole genome shotgun (WGS) entry which is preliminary data.</text>
</comment>
<dbReference type="AlphaFoldDB" id="A0A0F9EP92"/>
<protein>
    <submittedName>
        <fullName evidence="1">Uncharacterized protein</fullName>
    </submittedName>
</protein>
<sequence>MATTHGGAWLHLIGSTDVPLRTGKESFDVHEVLVSSTSTGSTGRLQIGWDSTTSTVILANQTFTSVMFQPAGVGANLGTPPLELRMIDIAVGTLVFGRCWIDGENGATISMFIGTHEFDEFQE</sequence>